<proteinExistence type="predicted"/>
<evidence type="ECO:0000313" key="3">
    <source>
        <dbReference type="Proteomes" id="UP001611075"/>
    </source>
</evidence>
<feature type="region of interest" description="Disordered" evidence="1">
    <location>
        <begin position="1"/>
        <end position="25"/>
    </location>
</feature>
<reference evidence="2 3" key="1">
    <citation type="submission" date="2024-10" db="EMBL/GenBank/DDBJ databases">
        <title>The Natural Products Discovery Center: Release of the First 8490 Sequenced Strains for Exploring Actinobacteria Biosynthetic Diversity.</title>
        <authorList>
            <person name="Kalkreuter E."/>
            <person name="Kautsar S.A."/>
            <person name="Yang D."/>
            <person name="Bader C.D."/>
            <person name="Teijaro C.N."/>
            <person name="Fluegel L."/>
            <person name="Davis C.M."/>
            <person name="Simpson J.R."/>
            <person name="Lauterbach L."/>
            <person name="Steele A.D."/>
            <person name="Gui C."/>
            <person name="Meng S."/>
            <person name="Li G."/>
            <person name="Viehrig K."/>
            <person name="Ye F."/>
            <person name="Su P."/>
            <person name="Kiefer A.F."/>
            <person name="Nichols A."/>
            <person name="Cepeda A.J."/>
            <person name="Yan W."/>
            <person name="Fan B."/>
            <person name="Jiang Y."/>
            <person name="Adhikari A."/>
            <person name="Zheng C.-J."/>
            <person name="Schuster L."/>
            <person name="Cowan T.M."/>
            <person name="Smanski M.J."/>
            <person name="Chevrette M.G."/>
            <person name="De Carvalho L.P.S."/>
            <person name="Shen B."/>
        </authorList>
    </citation>
    <scope>NUCLEOTIDE SEQUENCE [LARGE SCALE GENOMIC DNA]</scope>
    <source>
        <strain evidence="2 3">NPDC021253</strain>
    </source>
</reference>
<protein>
    <submittedName>
        <fullName evidence="2">DUF6493 family protein</fullName>
    </submittedName>
</protein>
<keyword evidence="3" id="KW-1185">Reference proteome</keyword>
<sequence>MPVVGWAPGRPRSLQTRTRGTDDHTGRQLMTTERDALLEAIRAGDEELSTALVEKMDVAARSGCVPAVTQILRGLRPENEWPVFYAGRLAGLACQSTPAAAAKWVLLINRLRRHDFPASSAEILAGRGPEWLGELAHRLAAELDKERKQFEGTPLHYHLVQNLIGLSGCATPTNFGYAIQRLRFGGLTNPDAPILVPIALEVEGFGAWMGVLGLASGLVDMTASGKLDRTALIDQCLGRLFRGGRPHELRGFRRLLDDLALTDDELADRAGDWARLAADADAPTAGDAVQRLRRLIDAGRLDAGLLADTSRDVLARPEKGLVSAQLKHLGQALRSNTDGAGQLLTAVTVAFGHEDNAVQEQAWKLVARHIAAADPAARAQIVEAVAVLTPDLREQATAALGESTPGSERTRTPYQETLPPVVAPQRTAGPPETLPELIGEIVATVAAPHASTVESERALDGLVRFAHRDRAALAAALRSIPAKQWPWQGESHFASGCFPDRLPYPVAGIGVIVFALLLDGFDAESLPVVPPEMSDNGTGFAPQCGHCVFRAAWRARIFEAARAVLAVPPPFLLSAPSWRTGVVDADVLMDRLAEYARLGVTAGPADFDQALLRVRIPSGPERDRLAGAAAALGTAEGTRFAQWLPSGGLTVVEESTGLALPALRDGFTDPFRRLDVLLRKHHDGGPINQDLPDSFLYHQAARPLDLPQWVATLPLVREYIAAQMISTRAGRTDYTYVSDLPLLAAADGPIGPLFHRLLANTLSRGRPDGDMDALLQLVARNEINAKNVGERLIPVNKRGGRQPAPDLLDLVTEIARIGAHTTAWNILAGALPGLLSGSELPRRLGALLSLAADCASTSGATGSIPELDAIANRTGSSQTIKQARRLRQILTEAAR</sequence>
<organism evidence="2 3">
    <name type="scientific">Micromonospora rubida</name>
    <dbReference type="NCBI Taxonomy" id="2697657"/>
    <lineage>
        <taxon>Bacteria</taxon>
        <taxon>Bacillati</taxon>
        <taxon>Actinomycetota</taxon>
        <taxon>Actinomycetes</taxon>
        <taxon>Micromonosporales</taxon>
        <taxon>Micromonosporaceae</taxon>
        <taxon>Micromonospora</taxon>
    </lineage>
</organism>
<dbReference type="Proteomes" id="UP001611075">
    <property type="component" value="Unassembled WGS sequence"/>
</dbReference>
<dbReference type="RefSeq" id="WP_396686083.1">
    <property type="nucleotide sequence ID" value="NZ_JBIRPU010000064.1"/>
</dbReference>
<accession>A0ABW7SU92</accession>
<dbReference type="EMBL" id="JBIRPU010000064">
    <property type="protein sequence ID" value="MFI0797256.1"/>
    <property type="molecule type" value="Genomic_DNA"/>
</dbReference>
<name>A0ABW7SU92_9ACTN</name>
<evidence type="ECO:0000313" key="2">
    <source>
        <dbReference type="EMBL" id="MFI0797256.1"/>
    </source>
</evidence>
<evidence type="ECO:0000256" key="1">
    <source>
        <dbReference type="SAM" id="MobiDB-lite"/>
    </source>
</evidence>
<comment type="caution">
    <text evidence="2">The sequence shown here is derived from an EMBL/GenBank/DDBJ whole genome shotgun (WGS) entry which is preliminary data.</text>
</comment>
<gene>
    <name evidence="2" type="ORF">ACH4OY_31965</name>
</gene>